<keyword evidence="2" id="KW-1133">Transmembrane helix</keyword>
<evidence type="ECO:0000313" key="5">
    <source>
        <dbReference type="Proteomes" id="UP000604046"/>
    </source>
</evidence>
<dbReference type="Proteomes" id="UP000604046">
    <property type="component" value="Unassembled WGS sequence"/>
</dbReference>
<name>A0A812I271_9DINO</name>
<keyword evidence="2" id="KW-0812">Transmembrane</keyword>
<keyword evidence="3" id="KW-0732">Signal</keyword>
<gene>
    <name evidence="4" type="primary">scn4aa</name>
    <name evidence="4" type="ORF">SNAT2548_LOCUS2638</name>
</gene>
<dbReference type="EMBL" id="CAJNDS010000158">
    <property type="protein sequence ID" value="CAE6971749.1"/>
    <property type="molecule type" value="Genomic_DNA"/>
</dbReference>
<evidence type="ECO:0000313" key="4">
    <source>
        <dbReference type="EMBL" id="CAE6971749.1"/>
    </source>
</evidence>
<feature type="transmembrane region" description="Helical" evidence="2">
    <location>
        <begin position="146"/>
        <end position="165"/>
    </location>
</feature>
<feature type="transmembrane region" description="Helical" evidence="2">
    <location>
        <begin position="325"/>
        <end position="350"/>
    </location>
</feature>
<dbReference type="OrthoDB" id="426810at2759"/>
<sequence length="526" mass="58984">MWPVAAAWLLCSVLAEAATEESSETTGVNLGIAIMLLGSIGFMMGIFYLVNHEDKQMQICTWKVICATISIFVSVLIYQAVNDVVKAIFLRGSSPFEEIQVSFAHSLVWFFTLQVFLATVSAAITWPWCGKPDRSEEADSKRALDLKCWAVILGHITGFAFISAWSQLHEVLEGSLLIFPLAYCVFRLLFKLTEKAREFVIFADDGEKDVLEEHWDEATEETEDDVMGLTMSYLVVQTLRFWTTGYMPNAEGSLPQGKSTSNLQAAILMIVGILIAVASYMRTVYFPDWHGRNAMWLRLICDFSFSWTIMFGIDAFLTNSGLGGAVFGVVGDVITACIVTVWAFAVIYFLDKEVDLTMHAETELAASPSKKDQAKARLQKRKRAAMRGTILALGVLIGFAWEKSFDTAVDDTAEKESKFMPPSFVKMVLAMLLATVVLPAWRWYILPEVVRLGGFSDPMDEEAEEAVEKAEQGYSPPVLAETVMLPETMELRLQEQQKRIEQLELEKGELTAEVVRLRKRVDELDR</sequence>
<feature type="transmembrane region" description="Helical" evidence="2">
    <location>
        <begin position="424"/>
        <end position="445"/>
    </location>
</feature>
<keyword evidence="1" id="KW-0175">Coiled coil</keyword>
<feature type="chain" id="PRO_5032682527" evidence="3">
    <location>
        <begin position="18"/>
        <end position="526"/>
    </location>
</feature>
<reference evidence="4" key="1">
    <citation type="submission" date="2021-02" db="EMBL/GenBank/DDBJ databases">
        <authorList>
            <person name="Dougan E. K."/>
            <person name="Rhodes N."/>
            <person name="Thang M."/>
            <person name="Chan C."/>
        </authorList>
    </citation>
    <scope>NUCLEOTIDE SEQUENCE</scope>
</reference>
<organism evidence="4 5">
    <name type="scientific">Symbiodinium natans</name>
    <dbReference type="NCBI Taxonomy" id="878477"/>
    <lineage>
        <taxon>Eukaryota</taxon>
        <taxon>Sar</taxon>
        <taxon>Alveolata</taxon>
        <taxon>Dinophyceae</taxon>
        <taxon>Suessiales</taxon>
        <taxon>Symbiodiniaceae</taxon>
        <taxon>Symbiodinium</taxon>
    </lineage>
</organism>
<evidence type="ECO:0000256" key="1">
    <source>
        <dbReference type="SAM" id="Coils"/>
    </source>
</evidence>
<accession>A0A812I271</accession>
<evidence type="ECO:0000256" key="2">
    <source>
        <dbReference type="SAM" id="Phobius"/>
    </source>
</evidence>
<feature type="transmembrane region" description="Helical" evidence="2">
    <location>
        <begin position="263"/>
        <end position="283"/>
    </location>
</feature>
<protein>
    <submittedName>
        <fullName evidence="4">Scn4aa protein</fullName>
    </submittedName>
</protein>
<feature type="transmembrane region" description="Helical" evidence="2">
    <location>
        <begin position="62"/>
        <end position="81"/>
    </location>
</feature>
<feature type="transmembrane region" description="Helical" evidence="2">
    <location>
        <begin position="101"/>
        <end position="126"/>
    </location>
</feature>
<feature type="signal peptide" evidence="3">
    <location>
        <begin position="1"/>
        <end position="17"/>
    </location>
</feature>
<dbReference type="AlphaFoldDB" id="A0A812I271"/>
<feature type="transmembrane region" description="Helical" evidence="2">
    <location>
        <begin position="384"/>
        <end position="401"/>
    </location>
</feature>
<feature type="transmembrane region" description="Helical" evidence="2">
    <location>
        <begin position="27"/>
        <end position="50"/>
    </location>
</feature>
<keyword evidence="2" id="KW-0472">Membrane</keyword>
<evidence type="ECO:0000256" key="3">
    <source>
        <dbReference type="SAM" id="SignalP"/>
    </source>
</evidence>
<keyword evidence="5" id="KW-1185">Reference proteome</keyword>
<proteinExistence type="predicted"/>
<comment type="caution">
    <text evidence="4">The sequence shown here is derived from an EMBL/GenBank/DDBJ whole genome shotgun (WGS) entry which is preliminary data.</text>
</comment>
<feature type="transmembrane region" description="Helical" evidence="2">
    <location>
        <begin position="295"/>
        <end position="313"/>
    </location>
</feature>
<feature type="coiled-coil region" evidence="1">
    <location>
        <begin position="486"/>
        <end position="520"/>
    </location>
</feature>